<feature type="chain" id="PRO_5046751601" description="CBM-cenC domain-containing protein" evidence="1">
    <location>
        <begin position="29"/>
        <end position="1057"/>
    </location>
</feature>
<comment type="caution">
    <text evidence="2">The sequence shown here is derived from an EMBL/GenBank/DDBJ whole genome shotgun (WGS) entry which is preliminary data.</text>
</comment>
<sequence length="1057" mass="113987">MRRRSWVAGLLIMSFMLGLIGITPSVSAAADPSAGHSNEPVDLGTPVQTAQAIDVEFGIEEGVHVAYTTVTGSASAGDYATFSVLDLDNEARLRTYKLEGASNAWSHVKTPDGRVFIGGSNKMFVYSPETKQVTDLGVPIAGSSSIWSLTADEQGNVYGGIYSESVKGRIFRIDAQTLEVTDLLNGPLDAQEAYIRSLAYYNGYLYAGTGSSNGRVWKISTAAPLQDKTRLELPGSPEDDIYAGKYNAMGFVYSMNIHEHYLFAFYNGPSIMQVYDLDAGQWIEASFANIRGVEAATGYKDGKVYTSKKDKMMWEIDLATMTEKPVMPFDGNIRHSEWIQLPNQPDFPDGAMASISFNAKVTLSNPAAQLQRSMKLLVDGQGINLQALETGPDGKLYMSTYLNSEGAQYDPATGQFIVFPLGQSEGIGHVGDKVYFGLYPKADIAVYDTTTPLSTTKEPTSLFHIGEDQDRPFIVTEGDGKLLLGTIPGYSQTGGALTIYDPAASDESGQPQFEVFRHIVQDQSITGLLYHNGLIFGSTSISGGLGEAPAGARAKLFVWDMAAKKKLYEWEPAIEGISSLQMISGLALGPDGLIWAAANGVVFAFDPATREVVKSRNIHPDVTVYGKWRPVHQRFSSDGLLYSDAAGKLVVIDPETMGYTLIRDKASLFTLDRNDNLYVGDATRLLRYAPFAKPDAPDGEPEGPSKRYLDIRNAGFEDVNEDGSIPGWTVTSFLEGYAAVSVTDEKRAAGSTSVKLVDSSDKSAVELKSDPVRVKPGRQYTVNFNMFLDGSFPNPNSETPFSMSRASVGVRYYDANDQELKVTASENNHVAGPQKSWIPVEMKVTVPANAVEMRLIVFCSPLWVATVYYDEVSAYTIIDPSEVPVMSAEAATTDIREGADVTLSVKATEQADIIVMEGDKIVAQAVGAGETPVALTIPAPGAGAHNYTVTADVPLVASSAPVQLPTIHVHRLSGLELDTQSIQMQVGDTYSVKAAAIYGPLTEDVSSLVVLQAKPPKTVSIEGSTVTALKQGSAKVTVTYGGKTEELRVKVTKKGHK</sequence>
<proteinExistence type="predicted"/>
<name>A0ABV6JL97_9BACL</name>
<reference evidence="2 3" key="1">
    <citation type="submission" date="2024-09" db="EMBL/GenBank/DDBJ databases">
        <authorList>
            <person name="Sun Q."/>
            <person name="Mori K."/>
        </authorList>
    </citation>
    <scope>NUCLEOTIDE SEQUENCE [LARGE SCALE GENOMIC DNA]</scope>
    <source>
        <strain evidence="2 3">CCM 4839</strain>
    </source>
</reference>
<dbReference type="SUPFAM" id="SSF75011">
    <property type="entry name" value="3-carboxy-cis,cis-mucoante lactonizing enzyme"/>
    <property type="match status" value="1"/>
</dbReference>
<keyword evidence="1" id="KW-0732">Signal</keyword>
<accession>A0ABV6JL97</accession>
<evidence type="ECO:0000313" key="3">
    <source>
        <dbReference type="Proteomes" id="UP001589818"/>
    </source>
</evidence>
<dbReference type="Proteomes" id="UP001589818">
    <property type="component" value="Unassembled WGS sequence"/>
</dbReference>
<dbReference type="Gene3D" id="2.130.10.10">
    <property type="entry name" value="YVTN repeat-like/Quinoprotein amine dehydrogenase"/>
    <property type="match status" value="2"/>
</dbReference>
<protein>
    <recommendedName>
        <fullName evidence="4">CBM-cenC domain-containing protein</fullName>
    </recommendedName>
</protein>
<evidence type="ECO:0008006" key="4">
    <source>
        <dbReference type="Google" id="ProtNLM"/>
    </source>
</evidence>
<dbReference type="Gene3D" id="2.60.120.260">
    <property type="entry name" value="Galactose-binding domain-like"/>
    <property type="match status" value="1"/>
</dbReference>
<gene>
    <name evidence="2" type="ORF">ACFFJ8_35745</name>
</gene>
<evidence type="ECO:0000313" key="2">
    <source>
        <dbReference type="EMBL" id="MFC0396691.1"/>
    </source>
</evidence>
<dbReference type="RefSeq" id="WP_204821364.1">
    <property type="nucleotide sequence ID" value="NZ_JANHOF010000012.1"/>
</dbReference>
<organism evidence="2 3">
    <name type="scientific">Paenibacillus mendelii</name>
    <dbReference type="NCBI Taxonomy" id="206163"/>
    <lineage>
        <taxon>Bacteria</taxon>
        <taxon>Bacillati</taxon>
        <taxon>Bacillota</taxon>
        <taxon>Bacilli</taxon>
        <taxon>Bacillales</taxon>
        <taxon>Paenibacillaceae</taxon>
        <taxon>Paenibacillus</taxon>
    </lineage>
</organism>
<feature type="signal peptide" evidence="1">
    <location>
        <begin position="1"/>
        <end position="28"/>
    </location>
</feature>
<dbReference type="EMBL" id="JBHLVF010000064">
    <property type="protein sequence ID" value="MFC0396691.1"/>
    <property type="molecule type" value="Genomic_DNA"/>
</dbReference>
<keyword evidence="3" id="KW-1185">Reference proteome</keyword>
<evidence type="ECO:0000256" key="1">
    <source>
        <dbReference type="SAM" id="SignalP"/>
    </source>
</evidence>
<dbReference type="Gene3D" id="2.60.40.1080">
    <property type="match status" value="1"/>
</dbReference>
<dbReference type="SUPFAM" id="SSF82171">
    <property type="entry name" value="DPP6 N-terminal domain-like"/>
    <property type="match status" value="1"/>
</dbReference>
<dbReference type="InterPro" id="IPR015943">
    <property type="entry name" value="WD40/YVTN_repeat-like_dom_sf"/>
</dbReference>